<dbReference type="Proteomes" id="UP000553632">
    <property type="component" value="Unassembled WGS sequence"/>
</dbReference>
<feature type="region of interest" description="Disordered" evidence="2">
    <location>
        <begin position="443"/>
        <end position="467"/>
    </location>
</feature>
<dbReference type="EMBL" id="JABANO010022910">
    <property type="protein sequence ID" value="KAF4724384.1"/>
    <property type="molecule type" value="Genomic_DNA"/>
</dbReference>
<feature type="coiled-coil region" evidence="1">
    <location>
        <begin position="66"/>
        <end position="93"/>
    </location>
</feature>
<evidence type="ECO:0000256" key="2">
    <source>
        <dbReference type="SAM" id="MobiDB-lite"/>
    </source>
</evidence>
<reference evidence="3 4" key="1">
    <citation type="submission" date="2020-04" db="EMBL/GenBank/DDBJ databases">
        <title>Perkinsus olseni comparative genomics.</title>
        <authorList>
            <person name="Bogema D.R."/>
        </authorList>
    </citation>
    <scope>NUCLEOTIDE SEQUENCE [LARGE SCALE GENOMIC DNA]</scope>
    <source>
        <strain evidence="3 4">ATCC PRA-207</strain>
    </source>
</reference>
<keyword evidence="4" id="KW-1185">Reference proteome</keyword>
<accession>A0A7J6RUF5</accession>
<evidence type="ECO:0000256" key="1">
    <source>
        <dbReference type="SAM" id="Coils"/>
    </source>
</evidence>
<proteinExistence type="predicted"/>
<name>A0A7J6RUF5_PEROL</name>
<feature type="non-terminal residue" evidence="3">
    <location>
        <position position="1"/>
    </location>
</feature>
<gene>
    <name evidence="3" type="ORF">FOZ63_031290</name>
</gene>
<evidence type="ECO:0000313" key="4">
    <source>
        <dbReference type="Proteomes" id="UP000553632"/>
    </source>
</evidence>
<sequence length="530" mass="57315">FFEMMMELEQLKMEAQAADQLDKLADVRRGLAGEELEPAATSGWPALYMLAFSALKKDESKRLKAFEDKLKHREEHQNENDKARENCESLILLLTGILVEAELEVTNPRGYDIEDTGYCMVDAGSKGTAVFELEEVVQPVPISRVALGEIPSPKVKKPASVDITVEAVIETRHAAADGDVGTVARPEPMGITGATGDPPSPVGDGVLAEEVASQGEFEPERKRVNPWKPAVRLVHLKCGKKFKLAGPLTQDVDDEDAICEGLTRRARRIDSFNQALHDSIPRIGEVRRKGPGKSMFDVCSKAVHEVAAKLEKTGFGGESEKNRVFFWDFTPAMVSNCGALIGLMAGVLARAELEITNPRGYDIEDTEYCMVDAGSKGKAVFELLEVAEPIWEGRVALGEIPSPRVKKPASFDITVEAVIETRQAADGHVEAAARPEAVDIASTTVEPPSGAGDIGSGLGTEPERKSVNGQEAAVRLVQLKCGKKFKLGGPLAEDVDDDDAICEDLTQRYDGVRRLRGSSGYVSFQGTGNG</sequence>
<organism evidence="3 4">
    <name type="scientific">Perkinsus olseni</name>
    <name type="common">Perkinsus atlanticus</name>
    <dbReference type="NCBI Taxonomy" id="32597"/>
    <lineage>
        <taxon>Eukaryota</taxon>
        <taxon>Sar</taxon>
        <taxon>Alveolata</taxon>
        <taxon>Perkinsozoa</taxon>
        <taxon>Perkinsea</taxon>
        <taxon>Perkinsida</taxon>
        <taxon>Perkinsidae</taxon>
        <taxon>Perkinsus</taxon>
    </lineage>
</organism>
<comment type="caution">
    <text evidence="3">The sequence shown here is derived from an EMBL/GenBank/DDBJ whole genome shotgun (WGS) entry which is preliminary data.</text>
</comment>
<dbReference type="AlphaFoldDB" id="A0A7J6RUF5"/>
<evidence type="ECO:0000313" key="3">
    <source>
        <dbReference type="EMBL" id="KAF4724384.1"/>
    </source>
</evidence>
<protein>
    <submittedName>
        <fullName evidence="3">Uncharacterized protein</fullName>
    </submittedName>
</protein>
<keyword evidence="1" id="KW-0175">Coiled coil</keyword>